<evidence type="ECO:0000256" key="4">
    <source>
        <dbReference type="ARBA" id="ARBA00022840"/>
    </source>
</evidence>
<comment type="similarity">
    <text evidence="8">Belongs to the TRAFAC class myosin-kinesin ATPase superfamily. Kinesin family.</text>
</comment>
<evidence type="ECO:0000256" key="1">
    <source>
        <dbReference type="ARBA" id="ARBA00004245"/>
    </source>
</evidence>
<dbReference type="OrthoDB" id="9802624at2759"/>
<dbReference type="SUPFAM" id="SSF52540">
    <property type="entry name" value="P-loop containing nucleoside triphosphate hydrolases"/>
    <property type="match status" value="1"/>
</dbReference>
<keyword evidence="3 8" id="KW-0547">Nucleotide-binding</keyword>
<dbReference type="SMART" id="SM00129">
    <property type="entry name" value="KISc"/>
    <property type="match status" value="1"/>
</dbReference>
<reference evidence="10 11" key="1">
    <citation type="journal article" date="2018" name="Mol. Genet. Genomics">
        <title>The red deer Cervus elaphus genome CerEla1.0: sequencing, annotating, genes, and chromosomes.</title>
        <authorList>
            <person name="Bana N.A."/>
            <person name="Nyiri A."/>
            <person name="Nagy J."/>
            <person name="Frank K."/>
            <person name="Nagy T."/>
            <person name="Steger V."/>
            <person name="Schiller M."/>
            <person name="Lakatos P."/>
            <person name="Sugar L."/>
            <person name="Horn P."/>
            <person name="Barta E."/>
            <person name="Orosz L."/>
        </authorList>
    </citation>
    <scope>NUCLEOTIDE SEQUENCE [LARGE SCALE GENOMIC DNA]</scope>
    <source>
        <strain evidence="10">Hungarian</strain>
    </source>
</reference>
<dbReference type="InterPro" id="IPR036961">
    <property type="entry name" value="Kinesin_motor_dom_sf"/>
</dbReference>
<comment type="caution">
    <text evidence="10">The sequence shown here is derived from an EMBL/GenBank/DDBJ whole genome shotgun (WGS) entry which is preliminary data.</text>
</comment>
<dbReference type="Gene3D" id="3.40.850.10">
    <property type="entry name" value="Kinesin motor domain"/>
    <property type="match status" value="2"/>
</dbReference>
<sequence>CFYSFREEASEKDTQVYWKTDNNTVYQVDGSKSFNFDRVFHSNETTKNVYEEIAVPIIDSAIQGYNGTIFAYGQTASGKTYTMMGSQEYLGVIPRAIHDIFQKIKKVNNLATFLVHAENRHYGITKMNQRSSRSHTIFRMILESREKGEPSSCEGSVKVSHLVSIEEP</sequence>
<dbReference type="GO" id="GO:0005874">
    <property type="term" value="C:microtubule"/>
    <property type="evidence" value="ECO:0007669"/>
    <property type="project" value="TreeGrafter"/>
</dbReference>
<dbReference type="InterPro" id="IPR001752">
    <property type="entry name" value="Kinesin_motor_dom"/>
</dbReference>
<dbReference type="GO" id="GO:0003777">
    <property type="term" value="F:microtubule motor activity"/>
    <property type="evidence" value="ECO:0007669"/>
    <property type="project" value="InterPro"/>
</dbReference>
<protein>
    <recommendedName>
        <fullName evidence="9">Kinesin motor domain-containing protein</fullName>
    </recommendedName>
</protein>
<feature type="binding site" evidence="8">
    <location>
        <begin position="73"/>
        <end position="80"/>
    </location>
    <ligand>
        <name>ATP</name>
        <dbReference type="ChEBI" id="CHEBI:30616"/>
    </ligand>
</feature>
<evidence type="ECO:0000256" key="5">
    <source>
        <dbReference type="ARBA" id="ARBA00023054"/>
    </source>
</evidence>
<keyword evidence="6 8" id="KW-0505">Motor protein</keyword>
<keyword evidence="11" id="KW-1185">Reference proteome</keyword>
<comment type="subcellular location">
    <subcellularLocation>
        <location evidence="1">Cytoplasm</location>
        <location evidence="1">Cytoskeleton</location>
    </subcellularLocation>
</comment>
<organism evidence="10 11">
    <name type="scientific">Cervus elaphus hippelaphus</name>
    <name type="common">European red deer</name>
    <dbReference type="NCBI Taxonomy" id="46360"/>
    <lineage>
        <taxon>Eukaryota</taxon>
        <taxon>Metazoa</taxon>
        <taxon>Chordata</taxon>
        <taxon>Craniata</taxon>
        <taxon>Vertebrata</taxon>
        <taxon>Euteleostomi</taxon>
        <taxon>Mammalia</taxon>
        <taxon>Eutheria</taxon>
        <taxon>Laurasiatheria</taxon>
        <taxon>Artiodactyla</taxon>
        <taxon>Ruminantia</taxon>
        <taxon>Pecora</taxon>
        <taxon>Cervidae</taxon>
        <taxon>Cervinae</taxon>
        <taxon>Cervus</taxon>
    </lineage>
</organism>
<evidence type="ECO:0000313" key="10">
    <source>
        <dbReference type="EMBL" id="OWK07004.1"/>
    </source>
</evidence>
<keyword evidence="5" id="KW-0175">Coiled coil</keyword>
<feature type="domain" description="Kinesin motor" evidence="9">
    <location>
        <begin position="1"/>
        <end position="168"/>
    </location>
</feature>
<keyword evidence="7" id="KW-0206">Cytoskeleton</keyword>
<feature type="non-terminal residue" evidence="10">
    <location>
        <position position="1"/>
    </location>
</feature>
<keyword evidence="4 8" id="KW-0067">ATP-binding</keyword>
<dbReference type="GO" id="GO:0005524">
    <property type="term" value="F:ATP binding"/>
    <property type="evidence" value="ECO:0007669"/>
    <property type="project" value="UniProtKB-UniRule"/>
</dbReference>
<dbReference type="InterPro" id="IPR027417">
    <property type="entry name" value="P-loop_NTPase"/>
</dbReference>
<accession>A0A212CMB0</accession>
<proteinExistence type="inferred from homology"/>
<name>A0A212CMB0_CEREH</name>
<dbReference type="EMBL" id="MKHE01000017">
    <property type="protein sequence ID" value="OWK07004.1"/>
    <property type="molecule type" value="Genomic_DNA"/>
</dbReference>
<evidence type="ECO:0000256" key="7">
    <source>
        <dbReference type="ARBA" id="ARBA00023212"/>
    </source>
</evidence>
<keyword evidence="2" id="KW-0963">Cytoplasm</keyword>
<dbReference type="InterPro" id="IPR027640">
    <property type="entry name" value="Kinesin-like_fam"/>
</dbReference>
<dbReference type="PROSITE" id="PS50067">
    <property type="entry name" value="KINESIN_MOTOR_2"/>
    <property type="match status" value="1"/>
</dbReference>
<dbReference type="GO" id="GO:0008017">
    <property type="term" value="F:microtubule binding"/>
    <property type="evidence" value="ECO:0007669"/>
    <property type="project" value="InterPro"/>
</dbReference>
<dbReference type="Pfam" id="PF00225">
    <property type="entry name" value="Kinesin"/>
    <property type="match status" value="2"/>
</dbReference>
<dbReference type="AlphaFoldDB" id="A0A212CMB0"/>
<dbReference type="GO" id="GO:0007018">
    <property type="term" value="P:microtubule-based movement"/>
    <property type="evidence" value="ECO:0007669"/>
    <property type="project" value="InterPro"/>
</dbReference>
<evidence type="ECO:0000256" key="3">
    <source>
        <dbReference type="ARBA" id="ARBA00022741"/>
    </source>
</evidence>
<evidence type="ECO:0000256" key="2">
    <source>
        <dbReference type="ARBA" id="ARBA00022490"/>
    </source>
</evidence>
<gene>
    <name evidence="10" type="ORF">Celaphus_00018570</name>
</gene>
<dbReference type="GO" id="GO:0000278">
    <property type="term" value="P:mitotic cell cycle"/>
    <property type="evidence" value="ECO:0007669"/>
    <property type="project" value="TreeGrafter"/>
</dbReference>
<evidence type="ECO:0000256" key="6">
    <source>
        <dbReference type="ARBA" id="ARBA00023175"/>
    </source>
</evidence>
<evidence type="ECO:0000256" key="8">
    <source>
        <dbReference type="PROSITE-ProRule" id="PRU00283"/>
    </source>
</evidence>
<evidence type="ECO:0000313" key="11">
    <source>
        <dbReference type="Proteomes" id="UP000242450"/>
    </source>
</evidence>
<dbReference type="PANTHER" id="PTHR47968">
    <property type="entry name" value="CENTROMERE PROTEIN E"/>
    <property type="match status" value="1"/>
</dbReference>
<dbReference type="PANTHER" id="PTHR47968:SF75">
    <property type="entry name" value="CENTROMERE-ASSOCIATED PROTEIN E"/>
    <property type="match status" value="1"/>
</dbReference>
<evidence type="ECO:0000259" key="9">
    <source>
        <dbReference type="PROSITE" id="PS50067"/>
    </source>
</evidence>
<dbReference type="Proteomes" id="UP000242450">
    <property type="component" value="Chromosome 17"/>
</dbReference>